<dbReference type="KEGG" id="sesp:BN6_58010"/>
<feature type="compositionally biased region" description="Polar residues" evidence="1">
    <location>
        <begin position="155"/>
        <end position="165"/>
    </location>
</feature>
<evidence type="ECO:0000313" key="3">
    <source>
        <dbReference type="Proteomes" id="UP000006281"/>
    </source>
</evidence>
<accession>K0K8A2</accession>
<protein>
    <submittedName>
        <fullName evidence="2">Uncharacterized protein</fullName>
    </submittedName>
</protein>
<dbReference type="AlphaFoldDB" id="K0K8A2"/>
<name>K0K8A2_SACES</name>
<feature type="region of interest" description="Disordered" evidence="1">
    <location>
        <begin position="120"/>
        <end position="185"/>
    </location>
</feature>
<sequence>MRIPRGDEPGLDQHRTQATLFNPDLHRSFDRPMAHPAQRGRDGHRRLPDVPAREMGSIAEVAAGLLSARIVLSEPDRLFRPCEWCVQMHVTVQDTGLRHRRAIDRDRVLAALRRNPAHRLTHPIPLSTPRPIPTRGTATITPSPARHTAGLRTWPSATSRPNQASGLLHGTTVRAAMRTDRCHRL</sequence>
<evidence type="ECO:0000313" key="2">
    <source>
        <dbReference type="EMBL" id="CCH33059.1"/>
    </source>
</evidence>
<keyword evidence="3" id="KW-1185">Reference proteome</keyword>
<dbReference type="Proteomes" id="UP000006281">
    <property type="component" value="Chromosome"/>
</dbReference>
<dbReference type="EMBL" id="HE804045">
    <property type="protein sequence ID" value="CCH33059.1"/>
    <property type="molecule type" value="Genomic_DNA"/>
</dbReference>
<dbReference type="HOGENOM" id="CLU_1460279_0_0_11"/>
<proteinExistence type="predicted"/>
<evidence type="ECO:0000256" key="1">
    <source>
        <dbReference type="SAM" id="MobiDB-lite"/>
    </source>
</evidence>
<organism evidence="2 3">
    <name type="scientific">Saccharothrix espanaensis (strain ATCC 51144 / DSM 44229 / JCM 9112 / NBRC 15066 / NRRL 15764)</name>
    <dbReference type="NCBI Taxonomy" id="1179773"/>
    <lineage>
        <taxon>Bacteria</taxon>
        <taxon>Bacillati</taxon>
        <taxon>Actinomycetota</taxon>
        <taxon>Actinomycetes</taxon>
        <taxon>Pseudonocardiales</taxon>
        <taxon>Pseudonocardiaceae</taxon>
        <taxon>Saccharothrix</taxon>
    </lineage>
</organism>
<feature type="region of interest" description="Disordered" evidence="1">
    <location>
        <begin position="25"/>
        <end position="47"/>
    </location>
</feature>
<gene>
    <name evidence="2" type="ordered locus">BN6_58010</name>
</gene>
<reference evidence="2 3" key="1">
    <citation type="journal article" date="2012" name="BMC Genomics">
        <title>Complete genome sequence of Saccharothrix espanaensis DSM 44229T and comparison to the other completely sequenced Pseudonocardiaceae.</title>
        <authorList>
            <person name="Strobel T."/>
            <person name="Al-Dilaimi A."/>
            <person name="Blom J."/>
            <person name="Gessner A."/>
            <person name="Kalinowski J."/>
            <person name="Luzhetska M."/>
            <person name="Puhler A."/>
            <person name="Szczepanowski R."/>
            <person name="Bechthold A."/>
            <person name="Ruckert C."/>
        </authorList>
    </citation>
    <scope>NUCLEOTIDE SEQUENCE [LARGE SCALE GENOMIC DNA]</scope>
    <source>
        <strain evidence="3">ATCC 51144 / DSM 44229 / JCM 9112 / NBRC 15066 / NRRL 15764</strain>
    </source>
</reference>